<organism evidence="1 2">
    <name type="scientific">Pendulispora brunnea</name>
    <dbReference type="NCBI Taxonomy" id="2905690"/>
    <lineage>
        <taxon>Bacteria</taxon>
        <taxon>Pseudomonadati</taxon>
        <taxon>Myxococcota</taxon>
        <taxon>Myxococcia</taxon>
        <taxon>Myxococcales</taxon>
        <taxon>Sorangiineae</taxon>
        <taxon>Pendulisporaceae</taxon>
        <taxon>Pendulispora</taxon>
    </lineage>
</organism>
<sequence length="309" mass="33802">MPKATTAVLDDTERVRLDHSLAVRYLGGMALPVPTSLESVVLTHADACAYVAPGRGGMVTRFFVGERAILYLDEATLVDPTKNVRGGIPVLFPSPGKLADDRFSRDGRTGKMGQHGFARNAVWEVTARAEDEVTLRLASSDETRAVYPWDFALTYRYVLGPCALRIEQRLETTGDGPMPFGAGFHPYFQVAQSAKAITGIPTKATRAWDNAKKELLELRKPIDLTGAEVDLHLVDHDSSTCALDLGDGHTVVVHAPEPFRRWIVWTLGGRDFVCVEPWTSPANALNSGQDLLTTTRGAPVTLVTEITYR</sequence>
<evidence type="ECO:0000313" key="2">
    <source>
        <dbReference type="Proteomes" id="UP001379533"/>
    </source>
</evidence>
<evidence type="ECO:0000313" key="1">
    <source>
        <dbReference type="EMBL" id="WXA91297.1"/>
    </source>
</evidence>
<dbReference type="RefSeq" id="WP_394841916.1">
    <property type="nucleotide sequence ID" value="NZ_CP089982.1"/>
</dbReference>
<keyword evidence="2" id="KW-1185">Reference proteome</keyword>
<dbReference type="SUPFAM" id="SSF74650">
    <property type="entry name" value="Galactose mutarotase-like"/>
    <property type="match status" value="1"/>
</dbReference>
<dbReference type="PANTHER" id="PTHR11122:SF13">
    <property type="entry name" value="GLUCOSE-6-PHOSPHATE 1-EPIMERASE"/>
    <property type="match status" value="1"/>
</dbReference>
<dbReference type="InterPro" id="IPR014718">
    <property type="entry name" value="GH-type_carb-bd"/>
</dbReference>
<dbReference type="Gene3D" id="2.70.98.10">
    <property type="match status" value="1"/>
</dbReference>
<protein>
    <submittedName>
        <fullName evidence="1">Galactose mutarotase</fullName>
    </submittedName>
</protein>
<accession>A0ABZ2K285</accession>
<dbReference type="Pfam" id="PF01263">
    <property type="entry name" value="Aldose_epim"/>
    <property type="match status" value="1"/>
</dbReference>
<dbReference type="PANTHER" id="PTHR11122">
    <property type="entry name" value="APOSPORY-ASSOCIATED PROTEIN C-RELATED"/>
    <property type="match status" value="1"/>
</dbReference>
<proteinExistence type="predicted"/>
<dbReference type="InterPro" id="IPR011013">
    <property type="entry name" value="Gal_mutarotase_sf_dom"/>
</dbReference>
<gene>
    <name evidence="1" type="ORF">LZC95_33180</name>
</gene>
<name>A0ABZ2K285_9BACT</name>
<dbReference type="Proteomes" id="UP001379533">
    <property type="component" value="Chromosome"/>
</dbReference>
<dbReference type="EMBL" id="CP089982">
    <property type="protein sequence ID" value="WXA91297.1"/>
    <property type="molecule type" value="Genomic_DNA"/>
</dbReference>
<reference evidence="1 2" key="1">
    <citation type="submission" date="2021-12" db="EMBL/GenBank/DDBJ databases">
        <title>Discovery of the Pendulisporaceae a myxobacterial family with distinct sporulation behavior and unique specialized metabolism.</title>
        <authorList>
            <person name="Garcia R."/>
            <person name="Popoff A."/>
            <person name="Bader C.D."/>
            <person name="Loehr J."/>
            <person name="Walesch S."/>
            <person name="Walt C."/>
            <person name="Boldt J."/>
            <person name="Bunk B."/>
            <person name="Haeckl F.J.F.P.J."/>
            <person name="Gunesch A.P."/>
            <person name="Birkelbach J."/>
            <person name="Nuebel U."/>
            <person name="Pietschmann T."/>
            <person name="Bach T."/>
            <person name="Mueller R."/>
        </authorList>
    </citation>
    <scope>NUCLEOTIDE SEQUENCE [LARGE SCALE GENOMIC DNA]</scope>
    <source>
        <strain evidence="1 2">MSr12523</strain>
    </source>
</reference>
<dbReference type="InterPro" id="IPR008183">
    <property type="entry name" value="Aldose_1/G6P_1-epimerase"/>
</dbReference>